<evidence type="ECO:0000256" key="4">
    <source>
        <dbReference type="ARBA" id="ARBA00012930"/>
    </source>
</evidence>
<dbReference type="InterPro" id="IPR037175">
    <property type="entry name" value="KFase_sf"/>
</dbReference>
<evidence type="ECO:0000313" key="12">
    <source>
        <dbReference type="EMBL" id="SFQ04066.1"/>
    </source>
</evidence>
<evidence type="ECO:0000313" key="13">
    <source>
        <dbReference type="Proteomes" id="UP000198577"/>
    </source>
</evidence>
<keyword evidence="6" id="KW-0479">Metal-binding</keyword>
<dbReference type="OrthoDB" id="9796085at2"/>
<dbReference type="STRING" id="937334.SAMN05444406_11047"/>
<dbReference type="RefSeq" id="WP_025747959.1">
    <property type="nucleotide sequence ID" value="NZ_FOXR01000010.1"/>
</dbReference>
<evidence type="ECO:0000256" key="1">
    <source>
        <dbReference type="ARBA" id="ARBA00001947"/>
    </source>
</evidence>
<keyword evidence="13" id="KW-1185">Reference proteome</keyword>
<evidence type="ECO:0000256" key="11">
    <source>
        <dbReference type="ARBA" id="ARBA00060547"/>
    </source>
</evidence>
<keyword evidence="8" id="KW-0862">Zinc</keyword>
<evidence type="ECO:0000256" key="3">
    <source>
        <dbReference type="ARBA" id="ARBA00011738"/>
    </source>
</evidence>
<evidence type="ECO:0000256" key="10">
    <source>
        <dbReference type="ARBA" id="ARBA00048496"/>
    </source>
</evidence>
<accession>A0A1I5VAV5</accession>
<proteinExistence type="predicted"/>
<dbReference type="Pfam" id="PF04199">
    <property type="entry name" value="Cyclase"/>
    <property type="match status" value="1"/>
</dbReference>
<name>A0A1I5VAV5_9FIRM</name>
<reference evidence="12 13" key="1">
    <citation type="submission" date="2016-10" db="EMBL/GenBank/DDBJ databases">
        <authorList>
            <person name="de Groot N.N."/>
        </authorList>
    </citation>
    <scope>NUCLEOTIDE SEQUENCE [LARGE SCALE GENOMIC DNA]</scope>
    <source>
        <strain evidence="12 13">DSM 20678</strain>
    </source>
</reference>
<comment type="pathway">
    <text evidence="11">Amino-acid degradation; L-tryptophan degradation via kynurenine pathway; L-kynurenine from L-tryptophan: step 2/2.</text>
</comment>
<dbReference type="GO" id="GO:0019441">
    <property type="term" value="P:L-tryptophan catabolic process to kynurenine"/>
    <property type="evidence" value="ECO:0007669"/>
    <property type="project" value="InterPro"/>
</dbReference>
<organism evidence="12 13">
    <name type="scientific">Caldicoprobacter faecalis</name>
    <dbReference type="NCBI Taxonomy" id="937334"/>
    <lineage>
        <taxon>Bacteria</taxon>
        <taxon>Bacillati</taxon>
        <taxon>Bacillota</taxon>
        <taxon>Clostridia</taxon>
        <taxon>Caldicoprobacterales</taxon>
        <taxon>Caldicoprobacteraceae</taxon>
        <taxon>Caldicoprobacter</taxon>
    </lineage>
</organism>
<dbReference type="AlphaFoldDB" id="A0A1I5VAV5"/>
<dbReference type="Proteomes" id="UP000198577">
    <property type="component" value="Unassembled WGS sequence"/>
</dbReference>
<sequence length="210" mass="23118">MKWIDITLPMEEGRPSWPGDTPFTRRVTREIGKGSNANVSTIECSVHFGTHLDAPYHFIPDGKKVDELDLNLLIGPCQVVEVPARGVYVDLEALKKLVVPGVKRLLIKTTNSRIINDREFHRDYVGLSAEAGQWLLEQGVRLLGLDYFSIGAYGDTKDIHTVFLGRNDTVALEGIDLSGVQPGMYYLICLPMKIAGADGAPVRAVLGVED</sequence>
<dbReference type="GO" id="GO:0004061">
    <property type="term" value="F:arylformamidase activity"/>
    <property type="evidence" value="ECO:0007669"/>
    <property type="project" value="UniProtKB-EC"/>
</dbReference>
<dbReference type="SUPFAM" id="SSF102198">
    <property type="entry name" value="Putative cyclase"/>
    <property type="match status" value="1"/>
</dbReference>
<comment type="cofactor">
    <cofactor evidence="1">
        <name>Zn(2+)</name>
        <dbReference type="ChEBI" id="CHEBI:29105"/>
    </cofactor>
</comment>
<evidence type="ECO:0000256" key="9">
    <source>
        <dbReference type="ARBA" id="ARBA00023079"/>
    </source>
</evidence>
<comment type="subunit">
    <text evidence="3">Homodimer.</text>
</comment>
<dbReference type="FunFam" id="3.50.30.50:FF:000001">
    <property type="entry name" value="Kynurenine formamidase"/>
    <property type="match status" value="1"/>
</dbReference>
<dbReference type="PANTHER" id="PTHR31118">
    <property type="entry name" value="CYCLASE-LIKE PROTEIN 2"/>
    <property type="match status" value="1"/>
</dbReference>
<evidence type="ECO:0000256" key="2">
    <source>
        <dbReference type="ARBA" id="ARBA00002204"/>
    </source>
</evidence>
<evidence type="ECO:0000256" key="7">
    <source>
        <dbReference type="ARBA" id="ARBA00022801"/>
    </source>
</evidence>
<dbReference type="Gene3D" id="3.50.30.50">
    <property type="entry name" value="Putative cyclase"/>
    <property type="match status" value="1"/>
</dbReference>
<keyword evidence="7" id="KW-0378">Hydrolase</keyword>
<dbReference type="GO" id="GO:0046872">
    <property type="term" value="F:metal ion binding"/>
    <property type="evidence" value="ECO:0007669"/>
    <property type="project" value="UniProtKB-KW"/>
</dbReference>
<evidence type="ECO:0000256" key="8">
    <source>
        <dbReference type="ARBA" id="ARBA00022833"/>
    </source>
</evidence>
<protein>
    <recommendedName>
        <fullName evidence="5">Kynurenine formamidase</fullName>
        <ecNumber evidence="4">3.5.1.9</ecNumber>
    </recommendedName>
</protein>
<comment type="catalytic activity">
    <reaction evidence="10">
        <text>N-formyl-L-kynurenine + H2O = L-kynurenine + formate + H(+)</text>
        <dbReference type="Rhea" id="RHEA:13009"/>
        <dbReference type="ChEBI" id="CHEBI:15377"/>
        <dbReference type="ChEBI" id="CHEBI:15378"/>
        <dbReference type="ChEBI" id="CHEBI:15740"/>
        <dbReference type="ChEBI" id="CHEBI:57959"/>
        <dbReference type="ChEBI" id="CHEBI:58629"/>
        <dbReference type="EC" id="3.5.1.9"/>
    </reaction>
</comment>
<dbReference type="InterPro" id="IPR007325">
    <property type="entry name" value="KFase/CYL"/>
</dbReference>
<comment type="function">
    <text evidence="2">Catalyzes the hydrolysis of N-formyl-L-kynurenine to L-kynurenine, the second step in the kynurenine pathway of tryptophan degradation.</text>
</comment>
<dbReference type="EMBL" id="FOXR01000010">
    <property type="protein sequence ID" value="SFQ04066.1"/>
    <property type="molecule type" value="Genomic_DNA"/>
</dbReference>
<gene>
    <name evidence="12" type="ORF">SAMN05444406_11047</name>
</gene>
<evidence type="ECO:0000256" key="5">
    <source>
        <dbReference type="ARBA" id="ARBA00014889"/>
    </source>
</evidence>
<keyword evidence="9" id="KW-0823">Tryptophan catabolism</keyword>
<dbReference type="PANTHER" id="PTHR31118:SF12">
    <property type="entry name" value="CYCLASE-LIKE PROTEIN 2"/>
    <property type="match status" value="1"/>
</dbReference>
<dbReference type="EC" id="3.5.1.9" evidence="4"/>
<evidence type="ECO:0000256" key="6">
    <source>
        <dbReference type="ARBA" id="ARBA00022723"/>
    </source>
</evidence>